<gene>
    <name evidence="2" type="ORF">ILEXP_LOCUS43047</name>
</gene>
<sequence length="208" mass="23348">MPGGGPTIHGSTPFARGGPLTLLAVSLALFFTRWATCCREKAVLVAVYVERPRKRRLLANQQHHHHHHHHLYLHQAKRGAHGGGSNRKADLLNYSRHLRESARSGQSSPSLPNPKPVSHNHQPLMTQMIAVPSKPKNARVPACLGNWKIIIPSFLRSLTTSHPRKEKKKRKKNSGSTATRMKAVMKSFQVKEKKGFVSKLFASLRKHR</sequence>
<keyword evidence="3" id="KW-1185">Reference proteome</keyword>
<dbReference type="Proteomes" id="UP001642360">
    <property type="component" value="Unassembled WGS sequence"/>
</dbReference>
<evidence type="ECO:0000313" key="2">
    <source>
        <dbReference type="EMBL" id="CAK9173314.1"/>
    </source>
</evidence>
<evidence type="ECO:0000256" key="1">
    <source>
        <dbReference type="SAM" id="MobiDB-lite"/>
    </source>
</evidence>
<comment type="caution">
    <text evidence="2">The sequence shown here is derived from an EMBL/GenBank/DDBJ whole genome shotgun (WGS) entry which is preliminary data.</text>
</comment>
<dbReference type="AlphaFoldDB" id="A0ABC8TW38"/>
<feature type="compositionally biased region" description="Basic residues" evidence="1">
    <location>
        <begin position="162"/>
        <end position="173"/>
    </location>
</feature>
<feature type="region of interest" description="Disordered" evidence="1">
    <location>
        <begin position="59"/>
        <end position="121"/>
    </location>
</feature>
<reference evidence="2 3" key="1">
    <citation type="submission" date="2024-02" db="EMBL/GenBank/DDBJ databases">
        <authorList>
            <person name="Vignale AGUSTIN F."/>
            <person name="Sosa J E."/>
            <person name="Modenutti C."/>
        </authorList>
    </citation>
    <scope>NUCLEOTIDE SEQUENCE [LARGE SCALE GENOMIC DNA]</scope>
</reference>
<organism evidence="2 3">
    <name type="scientific">Ilex paraguariensis</name>
    <name type="common">yerba mate</name>
    <dbReference type="NCBI Taxonomy" id="185542"/>
    <lineage>
        <taxon>Eukaryota</taxon>
        <taxon>Viridiplantae</taxon>
        <taxon>Streptophyta</taxon>
        <taxon>Embryophyta</taxon>
        <taxon>Tracheophyta</taxon>
        <taxon>Spermatophyta</taxon>
        <taxon>Magnoliopsida</taxon>
        <taxon>eudicotyledons</taxon>
        <taxon>Gunneridae</taxon>
        <taxon>Pentapetalae</taxon>
        <taxon>asterids</taxon>
        <taxon>campanulids</taxon>
        <taxon>Aquifoliales</taxon>
        <taxon>Aquifoliaceae</taxon>
        <taxon>Ilex</taxon>
    </lineage>
</organism>
<protein>
    <submittedName>
        <fullName evidence="2">Uncharacterized protein</fullName>
    </submittedName>
</protein>
<accession>A0ABC8TW38</accession>
<feature type="compositionally biased region" description="Basic residues" evidence="1">
    <location>
        <begin position="59"/>
        <end position="80"/>
    </location>
</feature>
<name>A0ABC8TW38_9AQUA</name>
<proteinExistence type="predicted"/>
<evidence type="ECO:0000313" key="3">
    <source>
        <dbReference type="Proteomes" id="UP001642360"/>
    </source>
</evidence>
<dbReference type="EMBL" id="CAUOFW020006168">
    <property type="protein sequence ID" value="CAK9173314.1"/>
    <property type="molecule type" value="Genomic_DNA"/>
</dbReference>
<feature type="region of interest" description="Disordered" evidence="1">
    <location>
        <begin position="160"/>
        <end position="179"/>
    </location>
</feature>